<reference evidence="1 2" key="1">
    <citation type="submission" date="2019-06" db="EMBL/GenBank/DDBJ databases">
        <title>Draft genomes of female and male turbot (Scophthalmus maximus).</title>
        <authorList>
            <person name="Xu H."/>
            <person name="Xu X.-W."/>
            <person name="Shao C."/>
            <person name="Chen S."/>
        </authorList>
    </citation>
    <scope>NUCLEOTIDE SEQUENCE [LARGE SCALE GENOMIC DNA]</scope>
    <source>
        <strain evidence="1">Ysfricsl-2016a</strain>
        <tissue evidence="1">Blood</tissue>
    </source>
</reference>
<evidence type="ECO:0000313" key="1">
    <source>
        <dbReference type="EMBL" id="KAF0038520.1"/>
    </source>
</evidence>
<gene>
    <name evidence="1" type="ORF">F2P81_009004</name>
</gene>
<evidence type="ECO:0000313" key="2">
    <source>
        <dbReference type="Proteomes" id="UP000438429"/>
    </source>
</evidence>
<dbReference type="EMBL" id="VEVO01000008">
    <property type="protein sequence ID" value="KAF0038520.1"/>
    <property type="molecule type" value="Genomic_DNA"/>
</dbReference>
<organism evidence="1 2">
    <name type="scientific">Scophthalmus maximus</name>
    <name type="common">Turbot</name>
    <name type="synonym">Psetta maxima</name>
    <dbReference type="NCBI Taxonomy" id="52904"/>
    <lineage>
        <taxon>Eukaryota</taxon>
        <taxon>Metazoa</taxon>
        <taxon>Chordata</taxon>
        <taxon>Craniata</taxon>
        <taxon>Vertebrata</taxon>
        <taxon>Euteleostomi</taxon>
        <taxon>Actinopterygii</taxon>
        <taxon>Neopterygii</taxon>
        <taxon>Teleostei</taxon>
        <taxon>Neoteleostei</taxon>
        <taxon>Acanthomorphata</taxon>
        <taxon>Carangaria</taxon>
        <taxon>Pleuronectiformes</taxon>
        <taxon>Pleuronectoidei</taxon>
        <taxon>Scophthalmidae</taxon>
        <taxon>Scophthalmus</taxon>
    </lineage>
</organism>
<protein>
    <submittedName>
        <fullName evidence="1">Uncharacterized protein</fullName>
    </submittedName>
</protein>
<sequence length="234" mass="26656">MQTLLTVAEFGKRLMCTNIQIQSANMQSLRYRVHKMWTLGSRVVRCVVFEVCERKKRRRRAAFVAALWQYGSHPLRAISSSEWSGCRGNVRPQYNVEDVFYISDVQLLNANVNSIVMRLKTIAEDLRLECSDVHILLTLHIHTNQPLCKFLFQNKTKQNVCHYRRLSPPLVCAQHLLTTALDLLDTTATPPPLVVPQRRGRWKVEDGRVNRTGNAVVCPCELTDASVSLNVAAN</sequence>
<accession>A0A6A4T3C0</accession>
<dbReference type="AlphaFoldDB" id="A0A6A4T3C0"/>
<comment type="caution">
    <text evidence="1">The sequence shown here is derived from an EMBL/GenBank/DDBJ whole genome shotgun (WGS) entry which is preliminary data.</text>
</comment>
<dbReference type="Proteomes" id="UP000438429">
    <property type="component" value="Unassembled WGS sequence"/>
</dbReference>
<proteinExistence type="predicted"/>
<name>A0A6A4T3C0_SCOMX</name>